<evidence type="ECO:0000313" key="3">
    <source>
        <dbReference type="Proteomes" id="UP000887013"/>
    </source>
</evidence>
<dbReference type="EMBL" id="BMAW01007109">
    <property type="protein sequence ID" value="GFT02384.1"/>
    <property type="molecule type" value="Genomic_DNA"/>
</dbReference>
<sequence length="165" mass="18319">MRKTRQIYFSDARPHDPRSQRLSPTIPRSQGAEPHDPSLRGQAPIPGEARAIRSQASPRPRSAEAGSTGFQNPSVISGDGSFANVLGKARPQIFLHGMAVFSCRDDGFTLTNSVVSYASNQWCVKTLTKCLTYIYIVGLCHHLINSNFRPFKTVYLLSPWKRLTS</sequence>
<gene>
    <name evidence="2" type="ORF">NPIL_153621</name>
</gene>
<organism evidence="2 3">
    <name type="scientific">Nephila pilipes</name>
    <name type="common">Giant wood spider</name>
    <name type="synonym">Nephila maculata</name>
    <dbReference type="NCBI Taxonomy" id="299642"/>
    <lineage>
        <taxon>Eukaryota</taxon>
        <taxon>Metazoa</taxon>
        <taxon>Ecdysozoa</taxon>
        <taxon>Arthropoda</taxon>
        <taxon>Chelicerata</taxon>
        <taxon>Arachnida</taxon>
        <taxon>Araneae</taxon>
        <taxon>Araneomorphae</taxon>
        <taxon>Entelegynae</taxon>
        <taxon>Araneoidea</taxon>
        <taxon>Nephilidae</taxon>
        <taxon>Nephila</taxon>
    </lineage>
</organism>
<proteinExistence type="predicted"/>
<keyword evidence="3" id="KW-1185">Reference proteome</keyword>
<dbReference type="Proteomes" id="UP000887013">
    <property type="component" value="Unassembled WGS sequence"/>
</dbReference>
<dbReference type="AlphaFoldDB" id="A0A8X6TF47"/>
<feature type="region of interest" description="Disordered" evidence="1">
    <location>
        <begin position="1"/>
        <end position="72"/>
    </location>
</feature>
<name>A0A8X6TF47_NEPPI</name>
<evidence type="ECO:0000313" key="2">
    <source>
        <dbReference type="EMBL" id="GFT02384.1"/>
    </source>
</evidence>
<accession>A0A8X6TF47</accession>
<protein>
    <submittedName>
        <fullName evidence="2">Uncharacterized protein</fullName>
    </submittedName>
</protein>
<evidence type="ECO:0000256" key="1">
    <source>
        <dbReference type="SAM" id="MobiDB-lite"/>
    </source>
</evidence>
<comment type="caution">
    <text evidence="2">The sequence shown here is derived from an EMBL/GenBank/DDBJ whole genome shotgun (WGS) entry which is preliminary data.</text>
</comment>
<reference evidence="2" key="1">
    <citation type="submission" date="2020-08" db="EMBL/GenBank/DDBJ databases">
        <title>Multicomponent nature underlies the extraordinary mechanical properties of spider dragline silk.</title>
        <authorList>
            <person name="Kono N."/>
            <person name="Nakamura H."/>
            <person name="Mori M."/>
            <person name="Yoshida Y."/>
            <person name="Ohtoshi R."/>
            <person name="Malay A.D."/>
            <person name="Moran D.A.P."/>
            <person name="Tomita M."/>
            <person name="Numata K."/>
            <person name="Arakawa K."/>
        </authorList>
    </citation>
    <scope>NUCLEOTIDE SEQUENCE</scope>
</reference>